<evidence type="ECO:0000313" key="2">
    <source>
        <dbReference type="EMBL" id="KAI8045111.1"/>
    </source>
</evidence>
<evidence type="ECO:0000259" key="1">
    <source>
        <dbReference type="SMART" id="SM00587"/>
    </source>
</evidence>
<evidence type="ECO:0000313" key="3">
    <source>
        <dbReference type="Proteomes" id="UP001059596"/>
    </source>
</evidence>
<reference evidence="2" key="1">
    <citation type="journal article" date="2023" name="Genome Biol. Evol.">
        <title>Long-read-based Genome Assembly of Drosophila gunungcola Reveals Fewer Chemosensory Genes in Flower-breeding Species.</title>
        <authorList>
            <person name="Negi A."/>
            <person name="Liao B.Y."/>
            <person name="Yeh S.D."/>
        </authorList>
    </citation>
    <scope>NUCLEOTIDE SEQUENCE</scope>
    <source>
        <strain evidence="2">Sukarami</strain>
    </source>
</reference>
<dbReference type="InterPro" id="IPR004119">
    <property type="entry name" value="EcKL"/>
</dbReference>
<dbReference type="AlphaFoldDB" id="A0A9Q0BUW9"/>
<dbReference type="Gene3D" id="3.90.1200.10">
    <property type="match status" value="2"/>
</dbReference>
<comment type="caution">
    <text evidence="2">The sequence shown here is derived from an EMBL/GenBank/DDBJ whole genome shotgun (WGS) entry which is preliminary data.</text>
</comment>
<dbReference type="InterPro" id="IPR011009">
    <property type="entry name" value="Kinase-like_dom_sf"/>
</dbReference>
<dbReference type="PANTHER" id="PTHR11012">
    <property type="entry name" value="PROTEIN KINASE-LIKE DOMAIN-CONTAINING"/>
    <property type="match status" value="1"/>
</dbReference>
<organism evidence="2 3">
    <name type="scientific">Drosophila gunungcola</name>
    <name type="common">fruit fly</name>
    <dbReference type="NCBI Taxonomy" id="103775"/>
    <lineage>
        <taxon>Eukaryota</taxon>
        <taxon>Metazoa</taxon>
        <taxon>Ecdysozoa</taxon>
        <taxon>Arthropoda</taxon>
        <taxon>Hexapoda</taxon>
        <taxon>Insecta</taxon>
        <taxon>Pterygota</taxon>
        <taxon>Neoptera</taxon>
        <taxon>Endopterygota</taxon>
        <taxon>Diptera</taxon>
        <taxon>Brachycera</taxon>
        <taxon>Muscomorpha</taxon>
        <taxon>Ephydroidea</taxon>
        <taxon>Drosophilidae</taxon>
        <taxon>Drosophila</taxon>
        <taxon>Sophophora</taxon>
    </lineage>
</organism>
<dbReference type="SMART" id="SM00587">
    <property type="entry name" value="CHK"/>
    <property type="match status" value="2"/>
</dbReference>
<sequence>MTDNDEIVNPNENLIIPDWINEKYFTSVLEKDEPDHAKVLKFTTVAATKPGENFTSTMLRSYIKLEMKDGSVKTKTYIFKTMLPEERGGNDITEFGLFPKEAKMYETYLPAFEDLYKKAGWDIQLAPKCLLTEEREGKIHFIFEDLCVKRFGNIDRTKGLDMEHMTASLHKLAEYHAASAVYEELHGPYPSEFNEGFVKRDLKKFHIDGFKQKEKAYKKAMLSWGMKEAEKYVKEFPTADQYWAQCLSTLDLDPLEFHVLNHGDFWSSNMMTTYLPNGSLDQLILIDFQLVKWGSPAMDLLFFLTLSPEHDLRIKEFDHFVRIYWERLIECLKVLKLKQSLPKLRDLQNSINKKQNSFYAVFSITNHLPIILFPTDKDSNLHNIIAETEEGENLRLRLVSNPAFGNVMKDLYPFLYNREQYRKICLESLEVDSKDFNVLTHGDFSASNILYKYDEKGNVSEALLLDFQLGKWGSPAQDLLMMIIISAEKDLRYKEFDNFVRIYWEYLIDCLTLLKYEKPFPQLREMQSAIYKKNNTLYAVFAVMNHLPGHLLPSSQESNLHNLQSKEEIGRKYRVRSYTNPTFVEIIRELYPFCCNRGLFNFEDFE</sequence>
<feature type="domain" description="CHK kinase-like" evidence="1">
    <location>
        <begin position="141"/>
        <end position="334"/>
    </location>
</feature>
<dbReference type="Pfam" id="PF02958">
    <property type="entry name" value="EcKL"/>
    <property type="match status" value="2"/>
</dbReference>
<gene>
    <name evidence="2" type="ORF">M5D96_001289</name>
</gene>
<keyword evidence="3" id="KW-1185">Reference proteome</keyword>
<dbReference type="Proteomes" id="UP001059596">
    <property type="component" value="Chromosome 3R"/>
</dbReference>
<proteinExistence type="predicted"/>
<feature type="domain" description="CHK kinase-like" evidence="1">
    <location>
        <begin position="350"/>
        <end position="513"/>
    </location>
</feature>
<dbReference type="SUPFAM" id="SSF56112">
    <property type="entry name" value="Protein kinase-like (PK-like)"/>
    <property type="match status" value="2"/>
</dbReference>
<dbReference type="EMBL" id="JAMKOV010000001">
    <property type="protein sequence ID" value="KAI8045111.1"/>
    <property type="molecule type" value="Genomic_DNA"/>
</dbReference>
<dbReference type="InterPro" id="IPR015897">
    <property type="entry name" value="CHK_kinase-like"/>
</dbReference>
<accession>A0A9Q0BUW9</accession>
<name>A0A9Q0BUW9_9MUSC</name>
<dbReference type="PANTHER" id="PTHR11012:SF6">
    <property type="entry name" value="CHK DOMAIN OV1-RELATED"/>
    <property type="match status" value="1"/>
</dbReference>
<protein>
    <recommendedName>
        <fullName evidence="1">CHK kinase-like domain-containing protein</fullName>
    </recommendedName>
</protein>